<evidence type="ECO:0000313" key="1">
    <source>
        <dbReference type="EMBL" id="KAB1202125.1"/>
    </source>
</evidence>
<keyword evidence="2" id="KW-1185">Reference proteome</keyword>
<name>A0A6A1UNX9_9ROSI</name>
<dbReference type="PANTHER" id="PTHR32467">
    <property type="entry name" value="AP2-LIKE ETHYLENE-RESPONSIVE TRANSCRIPTION FACTOR"/>
    <property type="match status" value="1"/>
</dbReference>
<gene>
    <name evidence="1" type="ORF">CJ030_MR8G002382</name>
</gene>
<evidence type="ECO:0000313" key="2">
    <source>
        <dbReference type="Proteomes" id="UP000516437"/>
    </source>
</evidence>
<comment type="caution">
    <text evidence="1">The sequence shown here is derived from an EMBL/GenBank/DDBJ whole genome shotgun (WGS) entry which is preliminary data.</text>
</comment>
<sequence length="168" mass="19072">MIRIFARNMRLKNRKSLCSAYDRAAIKFRGVEADINFSIEDYEEDLKQMSNLTKEEFVHILRHSAQDFQEEALSIRAYDKAAIKCNDKEAVTNFDSSIYENELNSTESSGNVADHNLNLSLGNSNSKKNYTALANDPQNGAMGLRSASASSETDWQGFRQKGHFLAWY</sequence>
<protein>
    <submittedName>
        <fullName evidence="1">Floral homeotic protein APETALA 2</fullName>
    </submittedName>
</protein>
<reference evidence="1 2" key="1">
    <citation type="journal article" date="2019" name="Plant Biotechnol. J.">
        <title>The red bayberry genome and genetic basis of sex determination.</title>
        <authorList>
            <person name="Jia H.M."/>
            <person name="Jia H.J."/>
            <person name="Cai Q.L."/>
            <person name="Wang Y."/>
            <person name="Zhao H.B."/>
            <person name="Yang W.F."/>
            <person name="Wang G.Y."/>
            <person name="Li Y.H."/>
            <person name="Zhan D.L."/>
            <person name="Shen Y.T."/>
            <person name="Niu Q.F."/>
            <person name="Chang L."/>
            <person name="Qiu J."/>
            <person name="Zhao L."/>
            <person name="Xie H.B."/>
            <person name="Fu W.Y."/>
            <person name="Jin J."/>
            <person name="Li X.W."/>
            <person name="Jiao Y."/>
            <person name="Zhou C.C."/>
            <person name="Tu T."/>
            <person name="Chai C.Y."/>
            <person name="Gao J.L."/>
            <person name="Fan L.J."/>
            <person name="van de Weg E."/>
            <person name="Wang J.Y."/>
            <person name="Gao Z.S."/>
        </authorList>
    </citation>
    <scope>NUCLEOTIDE SEQUENCE [LARGE SCALE GENOMIC DNA]</scope>
    <source>
        <tissue evidence="1">Leaves</tissue>
    </source>
</reference>
<dbReference type="OrthoDB" id="1730034at2759"/>
<dbReference type="PANTHER" id="PTHR32467:SF142">
    <property type="entry name" value="FLORAL HOMEOTIC PROTEIN APETALA 2"/>
    <property type="match status" value="1"/>
</dbReference>
<accession>A0A6A1UNX9</accession>
<dbReference type="AlphaFoldDB" id="A0A6A1UNX9"/>
<dbReference type="EMBL" id="RXIC02000026">
    <property type="protein sequence ID" value="KAB1202125.1"/>
    <property type="molecule type" value="Genomic_DNA"/>
</dbReference>
<dbReference type="Proteomes" id="UP000516437">
    <property type="component" value="Chromosome 8"/>
</dbReference>
<proteinExistence type="predicted"/>
<organism evidence="1 2">
    <name type="scientific">Morella rubra</name>
    <name type="common">Chinese bayberry</name>
    <dbReference type="NCBI Taxonomy" id="262757"/>
    <lineage>
        <taxon>Eukaryota</taxon>
        <taxon>Viridiplantae</taxon>
        <taxon>Streptophyta</taxon>
        <taxon>Embryophyta</taxon>
        <taxon>Tracheophyta</taxon>
        <taxon>Spermatophyta</taxon>
        <taxon>Magnoliopsida</taxon>
        <taxon>eudicotyledons</taxon>
        <taxon>Gunneridae</taxon>
        <taxon>Pentapetalae</taxon>
        <taxon>rosids</taxon>
        <taxon>fabids</taxon>
        <taxon>Fagales</taxon>
        <taxon>Myricaceae</taxon>
        <taxon>Morella</taxon>
    </lineage>
</organism>